<dbReference type="AlphaFoldDB" id="A0A811L4U0"/>
<dbReference type="InterPro" id="IPR021987">
    <property type="entry name" value="SLED"/>
</dbReference>
<dbReference type="Gene3D" id="3.90.1150.190">
    <property type="entry name" value="SLED domain"/>
    <property type="match status" value="1"/>
</dbReference>
<dbReference type="GO" id="GO:0042393">
    <property type="term" value="F:histone binding"/>
    <property type="evidence" value="ECO:0007669"/>
    <property type="project" value="TreeGrafter"/>
</dbReference>
<protein>
    <recommendedName>
        <fullName evidence="6">SLED domain-containing protein</fullName>
    </recommendedName>
</protein>
<dbReference type="InterPro" id="IPR004092">
    <property type="entry name" value="Mbt"/>
</dbReference>
<dbReference type="PANTHER" id="PTHR12247:SF131">
    <property type="entry name" value="LD05287P"/>
    <property type="match status" value="1"/>
</dbReference>
<dbReference type="InterPro" id="IPR038348">
    <property type="entry name" value="SLED_sf"/>
</dbReference>
<evidence type="ECO:0000256" key="4">
    <source>
        <dbReference type="ARBA" id="ARBA00023242"/>
    </source>
</evidence>
<accession>A0A811L4U0</accession>
<dbReference type="SUPFAM" id="SSF47769">
    <property type="entry name" value="SAM/Pointed domain"/>
    <property type="match status" value="1"/>
</dbReference>
<organism evidence="7 8">
    <name type="scientific">Bursaphelenchus okinawaensis</name>
    <dbReference type="NCBI Taxonomy" id="465554"/>
    <lineage>
        <taxon>Eukaryota</taxon>
        <taxon>Metazoa</taxon>
        <taxon>Ecdysozoa</taxon>
        <taxon>Nematoda</taxon>
        <taxon>Chromadorea</taxon>
        <taxon>Rhabditida</taxon>
        <taxon>Tylenchina</taxon>
        <taxon>Tylenchomorpha</taxon>
        <taxon>Aphelenchoidea</taxon>
        <taxon>Aphelenchoididae</taxon>
        <taxon>Bursaphelenchus</taxon>
    </lineage>
</organism>
<feature type="region of interest" description="Disordered" evidence="5">
    <location>
        <begin position="755"/>
        <end position="802"/>
    </location>
</feature>
<keyword evidence="3" id="KW-0677">Repeat</keyword>
<feature type="compositionally biased region" description="Basic and acidic residues" evidence="5">
    <location>
        <begin position="693"/>
        <end position="702"/>
    </location>
</feature>
<dbReference type="GO" id="GO:0045892">
    <property type="term" value="P:negative regulation of DNA-templated transcription"/>
    <property type="evidence" value="ECO:0007669"/>
    <property type="project" value="TreeGrafter"/>
</dbReference>
<dbReference type="Proteomes" id="UP000614601">
    <property type="component" value="Unassembled WGS sequence"/>
</dbReference>
<comment type="subcellular location">
    <subcellularLocation>
        <location evidence="1">Nucleus</location>
    </subcellularLocation>
</comment>
<evidence type="ECO:0000313" key="7">
    <source>
        <dbReference type="EMBL" id="CAD5223125.1"/>
    </source>
</evidence>
<dbReference type="GO" id="GO:0003682">
    <property type="term" value="F:chromatin binding"/>
    <property type="evidence" value="ECO:0007669"/>
    <property type="project" value="TreeGrafter"/>
</dbReference>
<comment type="caution">
    <text evidence="7">The sequence shown here is derived from an EMBL/GenBank/DDBJ whole genome shotgun (WGS) entry which is preliminary data.</text>
</comment>
<keyword evidence="8" id="KW-1185">Reference proteome</keyword>
<dbReference type="InterPro" id="IPR013761">
    <property type="entry name" value="SAM/pointed_sf"/>
</dbReference>
<sequence length="893" mass="101887">MSFDEADENIPPPPTLKNDAEMMLDPSEQPTTSAYASDESQTPTFEHKFSWPEFMKVCASLPATCSRLAAHAEHLEKTLAEVIFSPGTQVMVGHSADMIPAVMKSLVGDIAYVEFYDENSSVEVKVDQLVLAVTPMPLSGWAKDNIAGIPHAQMERLDQKVVDFIQPGHFFEYIDPQNPQTARIVKIIDNRNGFVRGVDASGKQVRTFLSWERCKRIGFSLMTDNEGEFRLEPFPGATIKTTTPWYVFCRSNFRKHSMEVGHIVEVIDPFTRFRILPGVVVEIINRYFYRVQVFLPPDLKDHEPCFMTFHKGSADVFPANFASKHGMRLTAPAGHDEASFTIYKIKGRPATDTQFDIPKNVERFETGRHVEVFDEQQEVFVPATIIRQHRHLLVLRYEHDAAMSLPRLFSYYDERIFKCGASEYYGRPLAKTVSQFQPWHEDIQLKLTSKVLEAENSTRFMLKAFADAKQFIPRLYVNFDCYKGPFLHAQKALHLDSSFPPSPFQPLMYQIINDMLEVLSKTEYQKLCEASVHTRAPTFSIKLIHPKSDVRSRVFEVEVCETAAEFSGWLRQFLLKYDICPNFISALKLAPGQLCPYHCEQISHLPQTKNGIHLNIPNAVSKTDEMRARRMNLQTNVNANPRKRENPDKQIQKTAAEFTDLDQPLPLRRTRRNIIPTKRKEMQDEMADNLKQYFKEKRKREASSANSDEPLKRRSKNGRILPDQRKADSQPPQNDLIEMADKIDLKRLAPEQAIRLNPTGPRVLMPKGHSASSSTSPPSLSRSPSVMSKLPSPEGRVSPTEHQKICQKLGIGENEEPREWTTQRLVQVVRKAKLDAVADFLENEEFDGESFFLLSEEDFKDRVQLKTGPLIKTMRLLADLKALSPDMPNLGSS</sequence>
<evidence type="ECO:0000313" key="8">
    <source>
        <dbReference type="Proteomes" id="UP000614601"/>
    </source>
</evidence>
<evidence type="ECO:0000256" key="3">
    <source>
        <dbReference type="ARBA" id="ARBA00022737"/>
    </source>
</evidence>
<feature type="region of interest" description="Disordered" evidence="5">
    <location>
        <begin position="656"/>
        <end position="735"/>
    </location>
</feature>
<dbReference type="EMBL" id="CAJFDH010000005">
    <property type="protein sequence ID" value="CAD5223125.1"/>
    <property type="molecule type" value="Genomic_DNA"/>
</dbReference>
<evidence type="ECO:0000259" key="6">
    <source>
        <dbReference type="Pfam" id="PF12140"/>
    </source>
</evidence>
<dbReference type="Gene3D" id="2.30.30.140">
    <property type="match status" value="2"/>
</dbReference>
<dbReference type="Proteomes" id="UP000783686">
    <property type="component" value="Unassembled WGS sequence"/>
</dbReference>
<dbReference type="Gene3D" id="1.10.150.50">
    <property type="entry name" value="Transcription Factor, Ets-1"/>
    <property type="match status" value="1"/>
</dbReference>
<feature type="domain" description="SLED" evidence="6">
    <location>
        <begin position="474"/>
        <end position="585"/>
    </location>
</feature>
<keyword evidence="4" id="KW-0539">Nucleus</keyword>
<evidence type="ECO:0000256" key="5">
    <source>
        <dbReference type="SAM" id="MobiDB-lite"/>
    </source>
</evidence>
<keyword evidence="2" id="KW-0678">Repressor</keyword>
<dbReference type="Pfam" id="PF02820">
    <property type="entry name" value="MBT"/>
    <property type="match status" value="1"/>
</dbReference>
<dbReference type="EMBL" id="CAJFCW020000005">
    <property type="protein sequence ID" value="CAG9117278.1"/>
    <property type="molecule type" value="Genomic_DNA"/>
</dbReference>
<name>A0A811L4U0_9BILA</name>
<dbReference type="SUPFAM" id="SSF63748">
    <property type="entry name" value="Tudor/PWWP/MBT"/>
    <property type="match status" value="2"/>
</dbReference>
<dbReference type="OrthoDB" id="5800688at2759"/>
<reference evidence="7" key="1">
    <citation type="submission" date="2020-09" db="EMBL/GenBank/DDBJ databases">
        <authorList>
            <person name="Kikuchi T."/>
        </authorList>
    </citation>
    <scope>NUCLEOTIDE SEQUENCE</scope>
    <source>
        <strain evidence="7">SH1</strain>
    </source>
</reference>
<dbReference type="PANTHER" id="PTHR12247">
    <property type="entry name" value="POLYCOMB GROUP PROTEIN"/>
    <property type="match status" value="1"/>
</dbReference>
<dbReference type="Pfam" id="PF12140">
    <property type="entry name" value="SLED"/>
    <property type="match status" value="1"/>
</dbReference>
<evidence type="ECO:0000256" key="2">
    <source>
        <dbReference type="ARBA" id="ARBA00022491"/>
    </source>
</evidence>
<feature type="compositionally biased region" description="Low complexity" evidence="5">
    <location>
        <begin position="766"/>
        <end position="788"/>
    </location>
</feature>
<dbReference type="GO" id="GO:0005634">
    <property type="term" value="C:nucleus"/>
    <property type="evidence" value="ECO:0007669"/>
    <property type="project" value="UniProtKB-SubCell"/>
</dbReference>
<feature type="compositionally biased region" description="Polar residues" evidence="5">
    <location>
        <begin position="28"/>
        <end position="39"/>
    </location>
</feature>
<proteinExistence type="predicted"/>
<feature type="region of interest" description="Disordered" evidence="5">
    <location>
        <begin position="1"/>
        <end position="39"/>
    </location>
</feature>
<gene>
    <name evidence="7" type="ORF">BOKJ2_LOCUS9987</name>
</gene>
<evidence type="ECO:0000256" key="1">
    <source>
        <dbReference type="ARBA" id="ARBA00004123"/>
    </source>
</evidence>
<dbReference type="InterPro" id="IPR050548">
    <property type="entry name" value="PcG_chromatin_remod_factors"/>
</dbReference>